<organism evidence="2">
    <name type="scientific">Cupriavidus taiwanensis</name>
    <dbReference type="NCBI Taxonomy" id="164546"/>
    <lineage>
        <taxon>Bacteria</taxon>
        <taxon>Pseudomonadati</taxon>
        <taxon>Pseudomonadota</taxon>
        <taxon>Betaproteobacteria</taxon>
        <taxon>Burkholderiales</taxon>
        <taxon>Burkholderiaceae</taxon>
        <taxon>Cupriavidus</taxon>
    </lineage>
</organism>
<dbReference type="Proteomes" id="UP000256297">
    <property type="component" value="Chromosome CBM2589_a"/>
</dbReference>
<comment type="caution">
    <text evidence="2">The sequence shown here is derived from an EMBL/GenBank/DDBJ whole genome shotgun (WGS) entry which is preliminary data.</text>
</comment>
<protein>
    <submittedName>
        <fullName evidence="2">Uncharacterized protein</fullName>
    </submittedName>
</protein>
<dbReference type="AlphaFoldDB" id="A0A375CGS2"/>
<sequence length="78" mass="8675">MTNQCKLEARCQTITDKAGITAHRRGQAQRQGVPETWRKIQAAWAPGLARQRLAPDRPQARERYAPARQTPGVTPNAA</sequence>
<feature type="region of interest" description="Disordered" evidence="1">
    <location>
        <begin position="48"/>
        <end position="78"/>
    </location>
</feature>
<name>A0A375CGS2_9BURK</name>
<evidence type="ECO:0000313" key="2">
    <source>
        <dbReference type="EMBL" id="SOY69569.1"/>
    </source>
</evidence>
<gene>
    <name evidence="2" type="ORF">CBM2589_A90904</name>
</gene>
<proteinExistence type="predicted"/>
<reference evidence="2" key="1">
    <citation type="submission" date="2018-01" db="EMBL/GenBank/DDBJ databases">
        <authorList>
            <person name="Clerissi C."/>
        </authorList>
    </citation>
    <scope>NUCLEOTIDE SEQUENCE</scope>
    <source>
        <strain evidence="2">Cupriavidus taiwanensis STM 3521</strain>
    </source>
</reference>
<feature type="compositionally biased region" description="Basic and acidic residues" evidence="1">
    <location>
        <begin position="53"/>
        <end position="65"/>
    </location>
</feature>
<dbReference type="EMBL" id="OFSP01000039">
    <property type="protein sequence ID" value="SOY69569.1"/>
    <property type="molecule type" value="Genomic_DNA"/>
</dbReference>
<accession>A0A375CGS2</accession>
<evidence type="ECO:0000256" key="1">
    <source>
        <dbReference type="SAM" id="MobiDB-lite"/>
    </source>
</evidence>